<dbReference type="Gene3D" id="6.10.250.3010">
    <property type="match status" value="1"/>
</dbReference>
<name>A0AAT9J9Q8_9ORTO</name>
<dbReference type="GO" id="GO:0019031">
    <property type="term" value="C:viral envelope"/>
    <property type="evidence" value="ECO:0007669"/>
    <property type="project" value="InterPro"/>
</dbReference>
<evidence type="ECO:0000256" key="2">
    <source>
        <dbReference type="ARBA" id="ARBA00022692"/>
    </source>
</evidence>
<keyword evidence="4 7" id="KW-0472">Membrane</keyword>
<keyword evidence="2 7" id="KW-0812">Transmembrane</keyword>
<keyword evidence="5" id="KW-0325">Glycoprotein</keyword>
<evidence type="ECO:0000256" key="6">
    <source>
        <dbReference type="SAM" id="MobiDB-lite"/>
    </source>
</evidence>
<dbReference type="InterPro" id="IPR004955">
    <property type="entry name" value="Baculovirus_Gp64"/>
</dbReference>
<evidence type="ECO:0000256" key="1">
    <source>
        <dbReference type="ARBA" id="ARBA00004182"/>
    </source>
</evidence>
<sequence>MSPIIQGVIISGLLMIVRGLQTCSSENCVGPYEINIPKMPTVNITWNEHKAELTIAQEQILVGTYIRESYYAYCYEGGPGDSNTGCEKKRTPSPPNRDEAKEWEKRNQCQIGDTCYSCHCWGDTANNRYANRNKLTKWVKSKEGFTHFNEECYSFPYHTFISEWRCTQHHAEFPISLVYTKSTNGWTRMIAGPKGDLIPLKDMLSDKGRVVDDATRMYVSPDQIVDMVVQTVTIKCFGSQLSEESLCQLPDGIGQMSNSIMKVTWNSSISSDRNIGLKVFYIENSAPTIRSASKRNKREVNDNLRLSDVGQNLYEAASVNDLKPIVNAIIYSSNEAHYNLMQTLNMIDRIHRILKEVITSISKVDDELIGNILNNPSKSKWFNRNIFHLCPCFRPAFNSSSNCAGPFIFRQGRIQEKGENDICTQYQDGSTTPLIIFKQGTFSVGVLDIPPAQGASATWEGWSWIAERQSDLLNSVAFAVRSTSGSSPLQWLSLESINPFVFWTYLSRYSSIIAWIALGLHFIRR</sequence>
<evidence type="ECO:0000256" key="7">
    <source>
        <dbReference type="SAM" id="Phobius"/>
    </source>
</evidence>
<protein>
    <submittedName>
        <fullName evidence="8">Hemagglutinin protein</fullName>
    </submittedName>
</protein>
<dbReference type="EMBL" id="BK067153">
    <property type="protein sequence ID" value="DBA56682.1"/>
    <property type="molecule type" value="Viral_cRNA"/>
</dbReference>
<feature type="transmembrane region" description="Helical" evidence="7">
    <location>
        <begin position="500"/>
        <end position="523"/>
    </location>
</feature>
<reference evidence="8" key="1">
    <citation type="journal article" date="2024" name="Microb. Genom.">
        <title>The hidden RNA viruses in Blattodea (cockroach and termite).</title>
        <authorList>
            <person name="Fan J."/>
            <person name="Jiang S."/>
            <person name="Li W."/>
            <person name="Li J."/>
            <person name="Pang R."/>
            <person name="Wu H."/>
        </authorList>
    </citation>
    <scope>NUCLEOTIDE SEQUENCE</scope>
    <source>
        <strain evidence="8">DE2017</strain>
    </source>
</reference>
<evidence type="ECO:0000256" key="3">
    <source>
        <dbReference type="ARBA" id="ARBA00022844"/>
    </source>
</evidence>
<organism evidence="8">
    <name type="scientific">Neotermes castaneus orthomyxovirus 1</name>
    <dbReference type="NCBI Taxonomy" id="3133494"/>
    <lineage>
        <taxon>Viruses</taxon>
        <taxon>Riboviria</taxon>
        <taxon>Orthornavirae</taxon>
        <taxon>Negarnaviricota</taxon>
        <taxon>Polyploviricotina</taxon>
        <taxon>Insthoviricetes</taxon>
        <taxon>Articulavirales</taxon>
        <taxon>Orthomyxoviridae</taxon>
    </lineage>
</organism>
<evidence type="ECO:0000256" key="4">
    <source>
        <dbReference type="ARBA" id="ARBA00023136"/>
    </source>
</evidence>
<proteinExistence type="predicted"/>
<keyword evidence="3" id="KW-0946">Virion</keyword>
<evidence type="ECO:0000313" key="8">
    <source>
        <dbReference type="EMBL" id="DBA56682.1"/>
    </source>
</evidence>
<evidence type="ECO:0000256" key="5">
    <source>
        <dbReference type="ARBA" id="ARBA00023180"/>
    </source>
</evidence>
<dbReference type="GO" id="GO:0044003">
    <property type="term" value="P:symbiont-mediated perturbation of host process"/>
    <property type="evidence" value="ECO:0007669"/>
    <property type="project" value="InterPro"/>
</dbReference>
<dbReference type="GO" id="GO:0055036">
    <property type="term" value="C:virion membrane"/>
    <property type="evidence" value="ECO:0007669"/>
    <property type="project" value="UniProtKB-SubCell"/>
</dbReference>
<feature type="region of interest" description="Disordered" evidence="6">
    <location>
        <begin position="83"/>
        <end position="102"/>
    </location>
</feature>
<dbReference type="Pfam" id="PF03273">
    <property type="entry name" value="Baculo_gp64"/>
    <property type="match status" value="1"/>
</dbReference>
<keyword evidence="7" id="KW-1133">Transmembrane helix</keyword>
<accession>A0AAT9J9Q8</accession>
<feature type="compositionally biased region" description="Basic and acidic residues" evidence="6">
    <location>
        <begin position="86"/>
        <end position="102"/>
    </location>
</feature>
<comment type="subcellular location">
    <subcellularLocation>
        <location evidence="1">Virion membrane</location>
    </subcellularLocation>
</comment>